<gene>
    <name evidence="2" type="ORF">OLC1_LOCUS3038</name>
</gene>
<proteinExistence type="predicted"/>
<keyword evidence="3" id="KW-1185">Reference proteome</keyword>
<reference evidence="2" key="1">
    <citation type="submission" date="2023-03" db="EMBL/GenBank/DDBJ databases">
        <authorList>
            <person name="Julca I."/>
        </authorList>
    </citation>
    <scope>NUCLEOTIDE SEQUENCE</scope>
</reference>
<feature type="region of interest" description="Disordered" evidence="1">
    <location>
        <begin position="1"/>
        <end position="20"/>
    </location>
</feature>
<feature type="compositionally biased region" description="Low complexity" evidence="1">
    <location>
        <begin position="1"/>
        <end position="17"/>
    </location>
</feature>
<evidence type="ECO:0000313" key="2">
    <source>
        <dbReference type="EMBL" id="CAI9091005.1"/>
    </source>
</evidence>
<dbReference type="PANTHER" id="PTHR33527:SF28">
    <property type="entry name" value="GB|AAD43168.1"/>
    <property type="match status" value="1"/>
</dbReference>
<dbReference type="EMBL" id="OX459118">
    <property type="protein sequence ID" value="CAI9091005.1"/>
    <property type="molecule type" value="Genomic_DNA"/>
</dbReference>
<dbReference type="PANTHER" id="PTHR33527">
    <property type="entry name" value="OS07G0274300 PROTEIN"/>
    <property type="match status" value="1"/>
</dbReference>
<sequence>MESSFATFSQSNNNSSSSPPPLALSDMEYYAFHHIDRTLFRRLIGSQGHRDPKEAIQIMGFWIWLEREVVDNLTLIKKMLELQMTLVNNLCNETVMCLRCVASEKYPFSDNVQLALMPIFVQRDVSFKYFYENRVWVVKGVAKMVKEVCARAFRDILEEYNRGKEVVYDGIQNVTPFMMPTVTTTGKDTNEGVQNQAFITPPLMTPSLEGTDDNGDLSFFSNIEFGTFSNSNSLIGQPAVGVQKNPYQGGYGYWYPYYVAQPTTMQTQSPELSGIGASAFMINTTAAAPHGFFGTHENMFKPSYAAIEPSEIKQDVSDGINDFNNIFNSSLTLIEHDDDSPDERTIFLTFSRGYPISAAEVKEFFTKKFGNFIEGIHMQEVPEDEQVLFARVIACSPAFVNAVCEGGRAKYSINGKHVWARKYVRNKKSPPPPPEVAGPSTCPVVFGAL</sequence>
<protein>
    <submittedName>
        <fullName evidence="2">OLC1v1025921C1</fullName>
    </submittedName>
</protein>
<dbReference type="Proteomes" id="UP001161247">
    <property type="component" value="Chromosome 1"/>
</dbReference>
<name>A0AAV1C7X2_OLDCO</name>
<accession>A0AAV1C7X2</accession>
<evidence type="ECO:0000256" key="1">
    <source>
        <dbReference type="SAM" id="MobiDB-lite"/>
    </source>
</evidence>
<evidence type="ECO:0000313" key="3">
    <source>
        <dbReference type="Proteomes" id="UP001161247"/>
    </source>
</evidence>
<dbReference type="AlphaFoldDB" id="A0AAV1C7X2"/>
<organism evidence="2 3">
    <name type="scientific">Oldenlandia corymbosa var. corymbosa</name>
    <dbReference type="NCBI Taxonomy" id="529605"/>
    <lineage>
        <taxon>Eukaryota</taxon>
        <taxon>Viridiplantae</taxon>
        <taxon>Streptophyta</taxon>
        <taxon>Embryophyta</taxon>
        <taxon>Tracheophyta</taxon>
        <taxon>Spermatophyta</taxon>
        <taxon>Magnoliopsida</taxon>
        <taxon>eudicotyledons</taxon>
        <taxon>Gunneridae</taxon>
        <taxon>Pentapetalae</taxon>
        <taxon>asterids</taxon>
        <taxon>lamiids</taxon>
        <taxon>Gentianales</taxon>
        <taxon>Rubiaceae</taxon>
        <taxon>Rubioideae</taxon>
        <taxon>Spermacoceae</taxon>
        <taxon>Hedyotis-Oldenlandia complex</taxon>
        <taxon>Oldenlandia</taxon>
    </lineage>
</organism>